<feature type="coiled-coil region" evidence="1">
    <location>
        <begin position="1202"/>
        <end position="1240"/>
    </location>
</feature>
<dbReference type="PANTHER" id="PTHR34491">
    <property type="entry name" value="A-TYPE INCLUSION PROTEIN, PUTATIVE-RELATED"/>
    <property type="match status" value="1"/>
</dbReference>
<feature type="compositionally biased region" description="Low complexity" evidence="2">
    <location>
        <begin position="3097"/>
        <end position="3108"/>
    </location>
</feature>
<feature type="region of interest" description="Disordered" evidence="2">
    <location>
        <begin position="1947"/>
        <end position="1980"/>
    </location>
</feature>
<feature type="coiled-coil region" evidence="1">
    <location>
        <begin position="1988"/>
        <end position="2055"/>
    </location>
</feature>
<feature type="coiled-coil region" evidence="1">
    <location>
        <begin position="3121"/>
        <end position="3188"/>
    </location>
</feature>
<feature type="coiled-coil region" evidence="1">
    <location>
        <begin position="1607"/>
        <end position="1634"/>
    </location>
</feature>
<evidence type="ECO:0000313" key="3">
    <source>
        <dbReference type="EMBL" id="OQR93332.1"/>
    </source>
</evidence>
<comment type="caution">
    <text evidence="3">The sequence shown here is derived from an EMBL/GenBank/DDBJ whole genome shotgun (WGS) entry which is preliminary data.</text>
</comment>
<feature type="coiled-coil region" evidence="1">
    <location>
        <begin position="2729"/>
        <end position="2760"/>
    </location>
</feature>
<proteinExistence type="predicted"/>
<feature type="region of interest" description="Disordered" evidence="2">
    <location>
        <begin position="419"/>
        <end position="465"/>
    </location>
</feature>
<dbReference type="EMBL" id="JNBR01000414">
    <property type="protein sequence ID" value="OQR93332.1"/>
    <property type="molecule type" value="Genomic_DNA"/>
</dbReference>
<feature type="coiled-coil region" evidence="1">
    <location>
        <begin position="820"/>
        <end position="858"/>
    </location>
</feature>
<dbReference type="Proteomes" id="UP000243579">
    <property type="component" value="Unassembled WGS sequence"/>
</dbReference>
<evidence type="ECO:0000256" key="1">
    <source>
        <dbReference type="SAM" id="Coils"/>
    </source>
</evidence>
<feature type="region of interest" description="Disordered" evidence="2">
    <location>
        <begin position="3084"/>
        <end position="3111"/>
    </location>
</feature>
<reference evidence="3 4" key="1">
    <citation type="journal article" date="2014" name="Genome Biol. Evol.">
        <title>The secreted proteins of Achlya hypogyna and Thraustotheca clavata identify the ancestral oomycete secretome and reveal gene acquisitions by horizontal gene transfer.</title>
        <authorList>
            <person name="Misner I."/>
            <person name="Blouin N."/>
            <person name="Leonard G."/>
            <person name="Richards T.A."/>
            <person name="Lane C.E."/>
        </authorList>
    </citation>
    <scope>NUCLEOTIDE SEQUENCE [LARGE SCALE GENOMIC DNA]</scope>
    <source>
        <strain evidence="3 4">ATCC 48635</strain>
    </source>
</reference>
<organism evidence="3 4">
    <name type="scientific">Achlya hypogyna</name>
    <name type="common">Oomycete</name>
    <name type="synonym">Protoachlya hypogyna</name>
    <dbReference type="NCBI Taxonomy" id="1202772"/>
    <lineage>
        <taxon>Eukaryota</taxon>
        <taxon>Sar</taxon>
        <taxon>Stramenopiles</taxon>
        <taxon>Oomycota</taxon>
        <taxon>Saprolegniomycetes</taxon>
        <taxon>Saprolegniales</taxon>
        <taxon>Achlyaceae</taxon>
        <taxon>Achlya</taxon>
    </lineage>
</organism>
<feature type="compositionally biased region" description="Low complexity" evidence="2">
    <location>
        <begin position="432"/>
        <end position="442"/>
    </location>
</feature>
<dbReference type="OrthoDB" id="10496630at2759"/>
<feature type="region of interest" description="Disordered" evidence="2">
    <location>
        <begin position="2334"/>
        <end position="2353"/>
    </location>
</feature>
<keyword evidence="1" id="KW-0175">Coiled coil</keyword>
<gene>
    <name evidence="3" type="ORF">ACHHYP_02644</name>
</gene>
<feature type="region of interest" description="Disordered" evidence="2">
    <location>
        <begin position="3488"/>
        <end position="3519"/>
    </location>
</feature>
<dbReference type="CDD" id="cd14686">
    <property type="entry name" value="bZIP"/>
    <property type="match status" value="1"/>
</dbReference>
<evidence type="ECO:0000256" key="2">
    <source>
        <dbReference type="SAM" id="MobiDB-lite"/>
    </source>
</evidence>
<feature type="compositionally biased region" description="Basic and acidic residues" evidence="2">
    <location>
        <begin position="1960"/>
        <end position="1979"/>
    </location>
</feature>
<feature type="region of interest" description="Disordered" evidence="2">
    <location>
        <begin position="41"/>
        <end position="67"/>
    </location>
</feature>
<keyword evidence="4" id="KW-1185">Reference proteome</keyword>
<dbReference type="PANTHER" id="PTHR34491:SF156">
    <property type="entry name" value="KINESIN MOTOR DOMAIN-CONTAINING PROTEIN"/>
    <property type="match status" value="1"/>
</dbReference>
<protein>
    <recommendedName>
        <fullName evidence="5">START domain-containing protein</fullName>
    </recommendedName>
</protein>
<sequence>MASKAAEGGSGTEEVVVGLEGLQVDFFSSFEMEMLDLLSSPASPPIKVETAASPPKKPAPAKPRRVTSSKQLLYVERHRKKRQAEFIGLQKSVVELEAKLTEMKQKQSLQSLLHPTSKWRQHATNERKRRAKAMLENKSLRDAVEQQMQFTDSLVRAVQAVPQLPKATMSGLPQDQWQYLHLVTDPVLRKAAYHNICDRELGQLQSAFLQAGLLESPVPDVHKHEYKHINHAVQVQTILTGRFGQPVASVTESVWACLTGTALSDDPLIKKLYNDHIPLDPCVCYITGSRDHAQGQFDRRLLCKRYDQGDKCVIVCRSILHDDAIMPSEHNILDEVSWVSIEPEAQDKTVVKYFHKANQARNAGIHLTKSWLERFTQESDEIGIAIRNEAFISSMFDVTSADFSVEWSHEEQNILNVLFTGQRPPPTPTPSEPTSTASSPSSDSRKKQNLALQRHRKKRQAEHEELKRAAVELEATLQHLQQAKALQDILNPPSKWHKLAAEELRLEQKARLENKHLKEMIKEHMEIAQTFTNLIEKKPEQPSIVAGAVSEKWKQFVLVQDPTMRKAAIHNICDRQYDLIDSAFIEAGLIDATTEMQRHVSKFTHGVFELHTIVCRLAPIPLMSVAEASWQVMRGSVSIKNLDQEANRLEDIDANTSYLTGWRHHPMGKYQRRVLCKRYYDTDARDATRCVMVCRSLEQDELFPYEAASEVTNEVSWIELESAPCGGTRAKYFHRIRPSSWKIDSPPSEYWADTLAKHSKMVGNAIHDYIEHFDYSVQWSSQETEILDSLLHSEVESPPASVDEYPSTMPPAKIKHNLALKRYRKKKRDELAQLKEAAAQLEARLQTLQAAKAATDSLHPPTKWQTLAVNERQMEKAAWAENEHLRKLVKEHMITAQVFAHVLEKTWEQTQSAAFLDAPDDKWKQLVLVGVPDLRIRAMHAILDREHANCDDAFIEARLIDVSEEFQKHIAKFHHHSAHEFHTIVHRRTQLQLRCVVEGTWNVIRGTAGGIPNMNRSCKEIIDVDADTSYVTGWFDHPLGKFQRRVLCKRYFNAAEPKDATKCIIVCRSIEDDELAPYESTTPYSNEVSWHLLERNESGGTDFKYFQKFRPSKWTTTLTAHWEKTLEQASNIMRCAVNQYIDQYQMEAEEIIMNANEAFVLGTLDPSSFDYSVQWSRDESEILSTLLLEDESPARLKHNLALQQYRKKKRDEMTTLRKAAAELEDQLRRLQEAKALKDRLRPPSKWQTLAVNERQMEKVARAENAQLKELVHKHMMTAQIFANVLEKTYEQTESIAFLDAPDDKWKQLVLVAAPDLRIRAMHAILDREHARFHSAYIEAGLIDVSEEFQKHIAKFHHHSAHEFHTIVHRRTRLQLRSVVEGTWNVIRGTAGGIPNMNRSCKEIIDVDADTSYVTGWFDHPLGKFQRRVLCKRYFNAAEPKDATKCIIVCRSIEDDELSPYDGSTPYSNEVSWHLLEGEEDEGADFKYFQKFRPSKWTTTLSAHWEKTLEQASHVMRSAVNRYIDEYGQMQDGLKLEPLMKSVSPFTDLLNIEPSNGLEWSVEESLLLNNLVAPDTLKSPSSDTPVKNRRANHLEVLKRYRTKKRNEYLDLKKAVHELQGRLEQLQQAKELREALRPPSKWQRLAIQLCHEKNAARIENAKLKDLVKAHVAAAKTLSDMLEKFATKIHVNDQPSSTTKCQQFVLVAEPNLRVVSIHAMLDRERDKLDSAFLEAGLAEVSYEFQRQTSTMLHNGAQEVHITAFKYLGLPLHWTTVALWDVILGTVNCNVSLRREAYRVEVIDDDTSYAVGKIDYPFGSFQRRILCKRYNNSTYDTKRCSIVARTIDHDECDPSKPQPYAIEVVWVQLEATADGGTSLKVYHKFRTSVPTASVLRSDVIDQDTKAMQIAIHQYVVEYGKLMVEAEAFVTDLLDLSAFDYSLQWSTEESEALEALTAATSPPSPDERTDKTESPAPPSREHSKNYLTLKRYRTKKRQEVTELRRAVQDLEARLQRLQHAKALNDAINPPTRWQTLATRERKLEQKASAENKKLRELVQDHMITAQILANVLEKTREQAQAVTFLQNDEDKWQHFVLVADPVLRLRGMHAMLDREHTLVESAFVEAGLIDASGEIQKHVAKYTQSNILEFHTIVASSAFLPFTSVVESIWSVLLGIVTNVPHLNRYSDELVVIDADTAYALGQLTHPVGNFQRRVLCKRFFTQTPHGPKCSIVCRSIYEDELMPYDANLPYSKEVSWLEIEPVADGSLCMKYFEKFRPSAWTEATQLSSQWIQLYEDSSQRMRDAVRRYIHRDGETAAIFALAMDHDDVLLLEAISMPATTSSDDSSPKSAKDRRKLTMRRHRLKRRSIQYELREQVQALQLQLHALEERRAIQHILCPPGPWYQRSIEEKKRCREVQIENDRLKQLVRDHLVITKGMSNFFQHPCIEASRPALSHWRSRTLEKDPVQRVTGMHKMLDAAYDDLTGTLVEANLIDTVTDTHHYAVKAIGAMGVELHTIVRHDTPHPFAEAVAGGWSLHRGALISENLDHLCRCVVDIDENTTYTSGTFGLPVIGQIQRRVLCKRYCPNATTCVIVGVGIEEDEACPFEPSCPVMAETSFLVFEAQPQGGTLVKFVQKQRLLLDGSTISGDWVAALKAHTDAFQAAVHAYLEKFHAPQLHTEVDPCAAFLASMLDLSTLNYSTQWSAEESEILDMLVAGGESPQRAAHDDRRTILQRHRLKKREEREELKRAAVELEAKLLELQTAKAAHDAATPVTKWKQLASDEARRETQAKTENKQLKELVRAHMVTAQALSNLLEKTRERTSAMSSLDDPREKWRHCILVQDPALRVAAIHAILDREHEKLSSVFIEAGLVDVEGELQQHIAKYGHNNGMEFHTITHRRAVQPLSAVLKGSIDILRGTVPIKQLNRRCKELVDVDADTTYVIGTFDHPLGEFQRRILSKVYFDPTDTQRSQRAVIVSRSITEDELLPYDPLTPYSVEVSWLLLEALPDGGTSIKYFQKFRPSAWTSKTPISSHCLNKFDEHSMMMRRAARQWIDEAFVLDMLDPSSFEYSLQWSSEERDMLDSLMGEDKTPSVEDDDAASVADSAASSTAPEKRQALAMQRHRRKKRAEHNELKRAAFELEAKLRELQQSRTVQDILQPPTKWQTLATNEAKLEQKAKLENKRLKELVQEHMVTAQAFANLLEKSWHHSKVKALVENAADKWKQLVLVADPSLRVTAMNNILEREYAKMDSAYVEAGLIDAPLDLRKHVSRYTHNNSLEFHTIVCRHTPLPLHAVIDGSWHVLRGTASIKGFNRYCKGLTDIDADTIYVDGWFVHPLGHFQRRTLMKKFREGDTRCVIVCRSIDEDEIAPYDPQAPFVNEVSWNLLEAAPGGGTNVKFFQKFRPSEWTVATPLNSEWEATFDQHSAMISTYVRKYIDDFATAAVSQEEDRQGMDANASEAFVLDMLDFSTLEYSLQWSEEEATLLDSLARSPPAEAPDAKSKQSQALKRHRQKKREEHEELKRAARELEEKLALLQQTKELKNILQPPSKWQALATNEARLRHEATVENKQLKERVHEHMATAQAFANLLEKTWKHSKAVSSHAATEAKWQQLVLVGDPVLRRAGIHAMLDREHDRLNSAFIEAGLIDATTEIQKHVSKYTHTGTLEFHTILYRHTPLPLPAVLEGSWNVLRGTVSIQNLSRFCKELTDVDLDTTYVSGWLDHPLGQFQRRVLCKQYVAPGKRRDEHCVIICRSIEEDELAPYEPSTPHSSEVSWLLLEANEATGGTDVRYFQKFRPSAWTAATPMSAHWANEFEKHSLKVRHAVHQYIDHYGASRRQLQNQ</sequence>
<accession>A0A1V9Z5X4</accession>
<evidence type="ECO:0000313" key="4">
    <source>
        <dbReference type="Proteomes" id="UP000243579"/>
    </source>
</evidence>
<name>A0A1V9Z5X4_ACHHY</name>
<evidence type="ECO:0008006" key="5">
    <source>
        <dbReference type="Google" id="ProtNLM"/>
    </source>
</evidence>